<comment type="subunit">
    <text evidence="2">Homodimer.</text>
</comment>
<evidence type="ECO:0000313" key="5">
    <source>
        <dbReference type="EMBL" id="HAD2188599.1"/>
    </source>
</evidence>
<evidence type="ECO:0000313" key="10">
    <source>
        <dbReference type="EMBL" id="HAD2519897.1"/>
    </source>
</evidence>
<comment type="similarity">
    <text evidence="1 2">Belongs to the CutC family.</text>
</comment>
<dbReference type="AlphaFoldDB" id="A0A3Y7UNB6"/>
<reference evidence="7" key="1">
    <citation type="journal article" date="2018" name="Genome Biol.">
        <title>SKESA: strategic k-mer extension for scrupulous assemblies.</title>
        <authorList>
            <person name="Souvorov A."/>
            <person name="Agarwala R."/>
            <person name="Lipman D.J."/>
        </authorList>
    </citation>
    <scope>NUCLEOTIDE SEQUENCE</scope>
    <source>
        <strain evidence="7">Salmonella enterica subsp. enterica</strain>
    </source>
</reference>
<accession>A0A3Y7UNB6</accession>
<proteinExistence type="inferred from homology"/>
<keyword evidence="2" id="KW-0963">Cytoplasm</keyword>
<dbReference type="Gene3D" id="3.20.20.380">
    <property type="entry name" value="Copper homeostasis (CutC) domain"/>
    <property type="match status" value="1"/>
</dbReference>
<dbReference type="SMR" id="A0A3Y7UNB6"/>
<dbReference type="GO" id="GO:0005507">
    <property type="term" value="F:copper ion binding"/>
    <property type="evidence" value="ECO:0007669"/>
    <property type="project" value="TreeGrafter"/>
</dbReference>
<organism evidence="7">
    <name type="scientific">Salmonella enterica I</name>
    <dbReference type="NCBI Taxonomy" id="59201"/>
    <lineage>
        <taxon>Bacteria</taxon>
        <taxon>Pseudomonadati</taxon>
        <taxon>Pseudomonadota</taxon>
        <taxon>Gammaproteobacteria</taxon>
        <taxon>Enterobacterales</taxon>
        <taxon>Enterobacteriaceae</taxon>
        <taxon>Salmonella</taxon>
    </lineage>
</organism>
<evidence type="ECO:0000313" key="4">
    <source>
        <dbReference type="EMBL" id="ECW0164240.1"/>
    </source>
</evidence>
<evidence type="ECO:0000313" key="7">
    <source>
        <dbReference type="EMBL" id="HAD2278036.1"/>
    </source>
</evidence>
<dbReference type="PANTHER" id="PTHR12598">
    <property type="entry name" value="COPPER HOMEOSTASIS PROTEIN CUTC"/>
    <property type="match status" value="1"/>
</dbReference>
<dbReference type="PANTHER" id="PTHR12598:SF0">
    <property type="entry name" value="COPPER HOMEOSTASIS PROTEIN CUTC HOMOLOG"/>
    <property type="match status" value="1"/>
</dbReference>
<evidence type="ECO:0000313" key="11">
    <source>
        <dbReference type="EMBL" id="HAD2885742.1"/>
    </source>
</evidence>
<dbReference type="NCBIfam" id="NF008603">
    <property type="entry name" value="PRK11572.1"/>
    <property type="match status" value="1"/>
</dbReference>
<comment type="caution">
    <text evidence="2">Once thought to be involved in copper homeostasis, experiments in E.coli have shown this is not the case.</text>
</comment>
<dbReference type="SUPFAM" id="SSF110395">
    <property type="entry name" value="CutC-like"/>
    <property type="match status" value="1"/>
</dbReference>
<evidence type="ECO:0000256" key="2">
    <source>
        <dbReference type="HAMAP-Rule" id="MF_00795"/>
    </source>
</evidence>
<dbReference type="InterPro" id="IPR036822">
    <property type="entry name" value="CutC-like_dom_sf"/>
</dbReference>
<comment type="subcellular location">
    <subcellularLocation>
        <location evidence="2">Cytoplasm</location>
    </subcellularLocation>
</comment>
<dbReference type="Pfam" id="PF03932">
    <property type="entry name" value="CutC"/>
    <property type="match status" value="1"/>
</dbReference>
<dbReference type="EMBL" id="DAAOBH010000001">
    <property type="protein sequence ID" value="HAD2306594.1"/>
    <property type="molecule type" value="Genomic_DNA"/>
</dbReference>
<dbReference type="EMBL" id="DAAOCV010000001">
    <property type="protein sequence ID" value="HAD2519897.1"/>
    <property type="molecule type" value="Genomic_DNA"/>
</dbReference>
<dbReference type="EMBL" id="DAAOAH010000001">
    <property type="protein sequence ID" value="HAD2193297.1"/>
    <property type="molecule type" value="Genomic_DNA"/>
</dbReference>
<reference evidence="3" key="3">
    <citation type="submission" date="2019-09" db="EMBL/GenBank/DDBJ databases">
        <authorList>
            <person name="Ashton P.M."/>
            <person name="Dallman T."/>
            <person name="Nair S."/>
            <person name="De Pinna E."/>
            <person name="Peters T."/>
            <person name="Grant K."/>
        </authorList>
    </citation>
    <scope>NUCLEOTIDE SEQUENCE</scope>
    <source>
        <strain evidence="3">797590</strain>
        <strain evidence="4">802759</strain>
    </source>
</reference>
<dbReference type="EMBL" id="AAKUZR010000004">
    <property type="protein sequence ID" value="ECW0164240.1"/>
    <property type="molecule type" value="Genomic_DNA"/>
</dbReference>
<evidence type="ECO:0000313" key="6">
    <source>
        <dbReference type="EMBL" id="HAD2193297.1"/>
    </source>
</evidence>
<protein>
    <recommendedName>
        <fullName evidence="2">PF03932 family protein CutC</fullName>
    </recommendedName>
</protein>
<evidence type="ECO:0000256" key="1">
    <source>
        <dbReference type="ARBA" id="ARBA00007768"/>
    </source>
</evidence>
<dbReference type="EMBL" id="DAAOFU010000002">
    <property type="protein sequence ID" value="HAD2885742.1"/>
    <property type="molecule type" value="Genomic_DNA"/>
</dbReference>
<dbReference type="HAMAP" id="MF_00795">
    <property type="entry name" value="CutC"/>
    <property type="match status" value="1"/>
</dbReference>
<evidence type="ECO:0000313" key="9">
    <source>
        <dbReference type="EMBL" id="HAD2401171.1"/>
    </source>
</evidence>
<name>A0A3Y7UNB6_SALET</name>
<dbReference type="InterPro" id="IPR005627">
    <property type="entry name" value="CutC-like"/>
</dbReference>
<reference evidence="7" key="2">
    <citation type="submission" date="2019-01" db="EMBL/GenBank/DDBJ databases">
        <authorList>
            <consortium name="NCBI Pathogen Detection Project"/>
        </authorList>
    </citation>
    <scope>NUCLEOTIDE SEQUENCE</scope>
    <source>
        <strain evidence="7">Salmonella enterica subsp. enterica</strain>
    </source>
</reference>
<evidence type="ECO:0000313" key="3">
    <source>
        <dbReference type="EMBL" id="ECR2657397.1"/>
    </source>
</evidence>
<dbReference type="EMBL" id="AAKFGN010000001">
    <property type="protein sequence ID" value="ECR2657397.1"/>
    <property type="molecule type" value="Genomic_DNA"/>
</dbReference>
<dbReference type="EMBL" id="DAAOCB010000001">
    <property type="protein sequence ID" value="HAD2401171.1"/>
    <property type="molecule type" value="Genomic_DNA"/>
</dbReference>
<gene>
    <name evidence="2 7" type="primary">cutC</name>
    <name evidence="3" type="ORF">F1J57_00685</name>
    <name evidence="4" type="ORF">F3E75_04900</name>
    <name evidence="5" type="ORF">G1G64_00690</name>
    <name evidence="8" type="ORF">G1G67_00690</name>
    <name evidence="6" type="ORF">G1G69_00690</name>
    <name evidence="7" type="ORF">G1G74_00690</name>
    <name evidence="9" type="ORF">G1G83_00690</name>
    <name evidence="11" type="ORF">G1H25_02050</name>
    <name evidence="10" type="ORF">G1H50_00690</name>
</gene>
<dbReference type="FunFam" id="3.20.20.380:FF:000001">
    <property type="entry name" value="Copper homeostasis protein CutC"/>
    <property type="match status" value="1"/>
</dbReference>
<dbReference type="EMBL" id="DAAOBA010000001">
    <property type="protein sequence ID" value="HAD2278036.1"/>
    <property type="molecule type" value="Genomic_DNA"/>
</dbReference>
<comment type="caution">
    <text evidence="7">The sequence shown here is derived from an EMBL/GenBank/DDBJ whole genome shotgun (WGS) entry which is preliminary data.</text>
</comment>
<evidence type="ECO:0000313" key="8">
    <source>
        <dbReference type="EMBL" id="HAD2306594.1"/>
    </source>
</evidence>
<dbReference type="EMBL" id="DAAOAI010000001">
    <property type="protein sequence ID" value="HAD2188599.1"/>
    <property type="molecule type" value="Genomic_DNA"/>
</dbReference>
<sequence length="259" mass="27804">MALLEICCYSMECALTAQRNGADRIELCAAPKEGGLTPSFGILRSVREHITIPVHPIIRPRGGDFYYTDGEFAAMLEDIRLVRELGFPGLVTGVLTVDGDVDMSRMEKIMAAAGPLAVTFHRAFDMCANPFNALKNLADAGVARVLTSGQKADAAQGLSIIMELIAQGDAPIIMAGAGVRANNLQNFLDAGVREVHSSAGVLLPSPMRYRNQGLSMSADIQADEYSRYRVEGAAVAENERNHCSPSGQMIFTVASCRPI</sequence>
<dbReference type="GO" id="GO:0005737">
    <property type="term" value="C:cytoplasm"/>
    <property type="evidence" value="ECO:0007669"/>
    <property type="project" value="UniProtKB-SubCell"/>
</dbReference>